<protein>
    <submittedName>
        <fullName evidence="1">Uncharacterized protein</fullName>
    </submittedName>
</protein>
<gene>
    <name evidence="1" type="ORF">CWC19_18470</name>
</gene>
<reference evidence="2" key="2">
    <citation type="submission" date="2019-06" db="EMBL/GenBank/DDBJ databases">
        <title>Co-occurence of chitin degradation, pigmentation and bioactivity in marine Pseudoalteromonas.</title>
        <authorList>
            <person name="Sonnenschein E.C."/>
            <person name="Bech P.K."/>
        </authorList>
    </citation>
    <scope>NUCLEOTIDE SEQUENCE [LARGE SCALE GENOMIC DNA]</scope>
    <source>
        <strain evidence="2">S3790</strain>
    </source>
</reference>
<dbReference type="AlphaFoldDB" id="A0A5S3V1J7"/>
<dbReference type="Proteomes" id="UP000307217">
    <property type="component" value="Unassembled WGS sequence"/>
</dbReference>
<evidence type="ECO:0000313" key="1">
    <source>
        <dbReference type="EMBL" id="TMO64455.1"/>
    </source>
</evidence>
<name>A0A5S3V1J7_9GAMM</name>
<evidence type="ECO:0000313" key="2">
    <source>
        <dbReference type="Proteomes" id="UP000307217"/>
    </source>
</evidence>
<comment type="caution">
    <text evidence="1">The sequence shown here is derived from an EMBL/GenBank/DDBJ whole genome shotgun (WGS) entry which is preliminary data.</text>
</comment>
<dbReference type="EMBL" id="PNBX01000106">
    <property type="protein sequence ID" value="TMO64455.1"/>
    <property type="molecule type" value="Genomic_DNA"/>
</dbReference>
<reference evidence="1 2" key="1">
    <citation type="submission" date="2018-01" db="EMBL/GenBank/DDBJ databases">
        <authorList>
            <person name="Paulsen S."/>
            <person name="Gram L.K."/>
        </authorList>
    </citation>
    <scope>NUCLEOTIDE SEQUENCE [LARGE SCALE GENOMIC DNA]</scope>
    <source>
        <strain evidence="1 2">S3790</strain>
    </source>
</reference>
<proteinExistence type="predicted"/>
<organism evidence="1 2">
    <name type="scientific">Pseudoalteromonas aurantia</name>
    <dbReference type="NCBI Taxonomy" id="43654"/>
    <lineage>
        <taxon>Bacteria</taxon>
        <taxon>Pseudomonadati</taxon>
        <taxon>Pseudomonadota</taxon>
        <taxon>Gammaproteobacteria</taxon>
        <taxon>Alteromonadales</taxon>
        <taxon>Pseudoalteromonadaceae</taxon>
        <taxon>Pseudoalteromonas</taxon>
    </lineage>
</organism>
<accession>A0A5S3V1J7</accession>
<sequence>MKEIMKVKCKVSDQYYGYFDGEKYFDEDNRCSGELDADGTFTYQYFNSVLSPSGPQKGKLEGKTLHIFDREFELIEESIEE</sequence>
<dbReference type="RefSeq" id="WP_138593331.1">
    <property type="nucleotide sequence ID" value="NZ_PNBX01000106.1"/>
</dbReference>